<dbReference type="Proteomes" id="UP001209878">
    <property type="component" value="Unassembled WGS sequence"/>
</dbReference>
<reference evidence="1" key="1">
    <citation type="journal article" date="2023" name="Mol. Biol. Evol.">
        <title>Third-Generation Sequencing Reveals the Adaptive Role of the Epigenome in Three Deep-Sea Polychaetes.</title>
        <authorList>
            <person name="Perez M."/>
            <person name="Aroh O."/>
            <person name="Sun Y."/>
            <person name="Lan Y."/>
            <person name="Juniper S.K."/>
            <person name="Young C.R."/>
            <person name="Angers B."/>
            <person name="Qian P.Y."/>
        </authorList>
    </citation>
    <scope>NUCLEOTIDE SEQUENCE</scope>
    <source>
        <strain evidence="1">R07B-5</strain>
    </source>
</reference>
<evidence type="ECO:0000313" key="1">
    <source>
        <dbReference type="EMBL" id="KAK2188170.1"/>
    </source>
</evidence>
<dbReference type="EMBL" id="JAODUO010000141">
    <property type="protein sequence ID" value="KAK2188170.1"/>
    <property type="molecule type" value="Genomic_DNA"/>
</dbReference>
<organism evidence="1 2">
    <name type="scientific">Ridgeia piscesae</name>
    <name type="common">Tubeworm</name>
    <dbReference type="NCBI Taxonomy" id="27915"/>
    <lineage>
        <taxon>Eukaryota</taxon>
        <taxon>Metazoa</taxon>
        <taxon>Spiralia</taxon>
        <taxon>Lophotrochozoa</taxon>
        <taxon>Annelida</taxon>
        <taxon>Polychaeta</taxon>
        <taxon>Sedentaria</taxon>
        <taxon>Canalipalpata</taxon>
        <taxon>Sabellida</taxon>
        <taxon>Siboglinidae</taxon>
        <taxon>Ridgeia</taxon>
    </lineage>
</organism>
<protein>
    <submittedName>
        <fullName evidence="1">Uncharacterized protein</fullName>
    </submittedName>
</protein>
<evidence type="ECO:0000313" key="2">
    <source>
        <dbReference type="Proteomes" id="UP001209878"/>
    </source>
</evidence>
<sequence>MSNWNLVWLQHSSTPATSRPSQNGDPTAPLSLTLQMSVDRLQRPTTSSQAKIEPAPYKRMRVLHYTELDSYCWDKMPVFGDIKKCIWTPEGSIKRSTKL</sequence>
<proteinExistence type="predicted"/>
<gene>
    <name evidence="1" type="ORF">NP493_142g02033</name>
</gene>
<keyword evidence="2" id="KW-1185">Reference proteome</keyword>
<name>A0AAD9P4W1_RIDPI</name>
<accession>A0AAD9P4W1</accession>
<dbReference type="AlphaFoldDB" id="A0AAD9P4W1"/>
<comment type="caution">
    <text evidence="1">The sequence shown here is derived from an EMBL/GenBank/DDBJ whole genome shotgun (WGS) entry which is preliminary data.</text>
</comment>